<dbReference type="OrthoDB" id="5876856at2759"/>
<accession>A0A3P7RF46</accession>
<evidence type="ECO:0000313" key="2">
    <source>
        <dbReference type="Proteomes" id="UP000271098"/>
    </source>
</evidence>
<protein>
    <submittedName>
        <fullName evidence="1">Uncharacterized protein</fullName>
    </submittedName>
</protein>
<dbReference type="AlphaFoldDB" id="A0A3P7RF46"/>
<dbReference type="Pfam" id="PF00090">
    <property type="entry name" value="TSP_1"/>
    <property type="match status" value="1"/>
</dbReference>
<organism evidence="1 2">
    <name type="scientific">Gongylonema pulchrum</name>
    <dbReference type="NCBI Taxonomy" id="637853"/>
    <lineage>
        <taxon>Eukaryota</taxon>
        <taxon>Metazoa</taxon>
        <taxon>Ecdysozoa</taxon>
        <taxon>Nematoda</taxon>
        <taxon>Chromadorea</taxon>
        <taxon>Rhabditida</taxon>
        <taxon>Spirurina</taxon>
        <taxon>Spiruromorpha</taxon>
        <taxon>Spiruroidea</taxon>
        <taxon>Gongylonematidae</taxon>
        <taxon>Gongylonema</taxon>
    </lineage>
</organism>
<proteinExistence type="predicted"/>
<reference evidence="1 2" key="1">
    <citation type="submission" date="2018-11" db="EMBL/GenBank/DDBJ databases">
        <authorList>
            <consortium name="Pathogen Informatics"/>
        </authorList>
    </citation>
    <scope>NUCLEOTIDE SEQUENCE [LARGE SCALE GENOMIC DNA]</scope>
</reference>
<sequence>MIVANGQKASLVVTNDTGLARVQLNCTDLARWKAPNSLINIQNVSCLLRGTCVVEWAEWGQWSACTDTCGAFGSRQRFRGCRRNREDCLCPGDAIEKEFCNLDPCLYPRTACREQYVVSAMNQRFACIPDRRIIRTT</sequence>
<dbReference type="InterPro" id="IPR000884">
    <property type="entry name" value="TSP1_rpt"/>
</dbReference>
<dbReference type="PANTHER" id="PTHR31507:SF12">
    <property type="entry name" value="C6 DOMAIN-CONTAINING PROTEIN"/>
    <property type="match status" value="1"/>
</dbReference>
<dbReference type="PROSITE" id="PS50092">
    <property type="entry name" value="TSP1"/>
    <property type="match status" value="1"/>
</dbReference>
<dbReference type="Proteomes" id="UP000271098">
    <property type="component" value="Unassembled WGS sequence"/>
</dbReference>
<dbReference type="Gene3D" id="2.20.100.10">
    <property type="entry name" value="Thrombospondin type-1 (TSP1) repeat"/>
    <property type="match status" value="1"/>
</dbReference>
<keyword evidence="2" id="KW-1185">Reference proteome</keyword>
<gene>
    <name evidence="1" type="ORF">GPUH_LOCUS23657</name>
</gene>
<evidence type="ECO:0000313" key="1">
    <source>
        <dbReference type="EMBL" id="VDN41776.1"/>
    </source>
</evidence>
<dbReference type="SMART" id="SM00209">
    <property type="entry name" value="TSP1"/>
    <property type="match status" value="1"/>
</dbReference>
<dbReference type="EMBL" id="UYRT01098509">
    <property type="protein sequence ID" value="VDN41776.1"/>
    <property type="molecule type" value="Genomic_DNA"/>
</dbReference>
<dbReference type="InterPro" id="IPR036383">
    <property type="entry name" value="TSP1_rpt_sf"/>
</dbReference>
<name>A0A3P7RF46_9BILA</name>
<dbReference type="PANTHER" id="PTHR31507">
    <property type="entry name" value="PROTEIN CBG15923"/>
    <property type="match status" value="1"/>
</dbReference>
<dbReference type="SUPFAM" id="SSF82895">
    <property type="entry name" value="TSP-1 type 1 repeat"/>
    <property type="match status" value="1"/>
</dbReference>